<sequence length="181" mass="20907">MESSHLNGHEIVRDSHYGSILQVSDESGLLCQNSISEDEASVSEFEEEDDIANKDDYVQTEEVVALEENKVNEKKDELCIGMEFSSDEAAYIAYKQYGGNHGFNVRKQRRTKKQEKVVRLLYVCSKQGYRKEPKVIKSYSQPITRCGCNAHMTCYLQKSGCVQMKMPFTCLRNWREKKRNL</sequence>
<keyword evidence="3" id="KW-1185">Reference proteome</keyword>
<dbReference type="InterPro" id="IPR004330">
    <property type="entry name" value="FAR1_DNA_bnd_dom"/>
</dbReference>
<proteinExistence type="predicted"/>
<dbReference type="PANTHER" id="PTHR46328">
    <property type="entry name" value="FAR-RED IMPAIRED RESPONSIVE (FAR1) FAMILY PROTEIN-RELATED"/>
    <property type="match status" value="1"/>
</dbReference>
<dbReference type="Pfam" id="PF03101">
    <property type="entry name" value="FAR1"/>
    <property type="match status" value="1"/>
</dbReference>
<gene>
    <name evidence="2" type="ORF">ARALYDRAFT_917880</name>
</gene>
<evidence type="ECO:0000259" key="1">
    <source>
        <dbReference type="Pfam" id="PF03101"/>
    </source>
</evidence>
<accession>D7MN81</accession>
<name>D7MN81_ARALL</name>
<protein>
    <recommendedName>
        <fullName evidence="1">FAR1 domain-containing protein</fullName>
    </recommendedName>
</protein>
<dbReference type="PANTHER" id="PTHR46328:SF27">
    <property type="entry name" value="OS12G0287500 PROTEIN"/>
    <property type="match status" value="1"/>
</dbReference>
<dbReference type="HOGENOM" id="CLU_108206_0_0_1"/>
<dbReference type="Gramene" id="scaffold_801280.1">
    <property type="protein sequence ID" value="scaffold_801280.1"/>
    <property type="gene ID" value="scaffold_801280.1"/>
</dbReference>
<dbReference type="STRING" id="81972.D7MN81"/>
<evidence type="ECO:0000313" key="2">
    <source>
        <dbReference type="EMBL" id="EFH41970.1"/>
    </source>
</evidence>
<reference evidence="3" key="1">
    <citation type="journal article" date="2011" name="Nat. Genet.">
        <title>The Arabidopsis lyrata genome sequence and the basis of rapid genome size change.</title>
        <authorList>
            <person name="Hu T.T."/>
            <person name="Pattyn P."/>
            <person name="Bakker E.G."/>
            <person name="Cao J."/>
            <person name="Cheng J.-F."/>
            <person name="Clark R.M."/>
            <person name="Fahlgren N."/>
            <person name="Fawcett J.A."/>
            <person name="Grimwood J."/>
            <person name="Gundlach H."/>
            <person name="Haberer G."/>
            <person name="Hollister J.D."/>
            <person name="Ossowski S."/>
            <person name="Ottilar R.P."/>
            <person name="Salamov A.A."/>
            <person name="Schneeberger K."/>
            <person name="Spannagl M."/>
            <person name="Wang X."/>
            <person name="Yang L."/>
            <person name="Nasrallah M.E."/>
            <person name="Bergelson J."/>
            <person name="Carrington J.C."/>
            <person name="Gaut B.S."/>
            <person name="Schmutz J."/>
            <person name="Mayer K.F.X."/>
            <person name="Van de Peer Y."/>
            <person name="Grigoriev I.V."/>
            <person name="Nordborg M."/>
            <person name="Weigel D."/>
            <person name="Guo Y.-L."/>
        </authorList>
    </citation>
    <scope>NUCLEOTIDE SEQUENCE [LARGE SCALE GENOMIC DNA]</scope>
    <source>
        <strain evidence="3">cv. MN47</strain>
    </source>
</reference>
<dbReference type="AlphaFoldDB" id="D7MN81"/>
<dbReference type="EMBL" id="GL348720">
    <property type="protein sequence ID" value="EFH41970.1"/>
    <property type="molecule type" value="Genomic_DNA"/>
</dbReference>
<organism evidence="3">
    <name type="scientific">Arabidopsis lyrata subsp. lyrata</name>
    <name type="common">Lyre-leaved rock-cress</name>
    <dbReference type="NCBI Taxonomy" id="81972"/>
    <lineage>
        <taxon>Eukaryota</taxon>
        <taxon>Viridiplantae</taxon>
        <taxon>Streptophyta</taxon>
        <taxon>Embryophyta</taxon>
        <taxon>Tracheophyta</taxon>
        <taxon>Spermatophyta</taxon>
        <taxon>Magnoliopsida</taxon>
        <taxon>eudicotyledons</taxon>
        <taxon>Gunneridae</taxon>
        <taxon>Pentapetalae</taxon>
        <taxon>rosids</taxon>
        <taxon>malvids</taxon>
        <taxon>Brassicales</taxon>
        <taxon>Brassicaceae</taxon>
        <taxon>Camelineae</taxon>
        <taxon>Arabidopsis</taxon>
    </lineage>
</organism>
<dbReference type="Proteomes" id="UP000008694">
    <property type="component" value="Unassembled WGS sequence"/>
</dbReference>
<evidence type="ECO:0000313" key="3">
    <source>
        <dbReference type="Proteomes" id="UP000008694"/>
    </source>
</evidence>
<feature type="domain" description="FAR1" evidence="1">
    <location>
        <begin position="94"/>
        <end position="160"/>
    </location>
</feature>